<gene>
    <name evidence="1" type="ORF">BDN72DRAFT_821154</name>
</gene>
<evidence type="ECO:0000313" key="1">
    <source>
        <dbReference type="EMBL" id="TFK68461.1"/>
    </source>
</evidence>
<dbReference type="Proteomes" id="UP000308600">
    <property type="component" value="Unassembled WGS sequence"/>
</dbReference>
<dbReference type="EMBL" id="ML208351">
    <property type="protein sequence ID" value="TFK68461.1"/>
    <property type="molecule type" value="Genomic_DNA"/>
</dbReference>
<keyword evidence="2" id="KW-1185">Reference proteome</keyword>
<sequence>MFRDLLSSVTSGAENKSLPPTLRSDIYDAVDQVKAWTIGALGSGKAGDGVSYNRVLTIIQNHLPNTTLGLESIGSTENELSVIVGGVTNMILELSKWEGMAAGMAMNTWIDALVEAHARVEPGSRRDSVAKGITKGINDYTDVTLVPKEFTVKIGIISTLKNVGSRIYGAGSSEARSGEAVWSSKFLG</sequence>
<protein>
    <submittedName>
        <fullName evidence="1">Uncharacterized protein</fullName>
    </submittedName>
</protein>
<accession>A0ACD3AT23</accession>
<organism evidence="1 2">
    <name type="scientific">Pluteus cervinus</name>
    <dbReference type="NCBI Taxonomy" id="181527"/>
    <lineage>
        <taxon>Eukaryota</taxon>
        <taxon>Fungi</taxon>
        <taxon>Dikarya</taxon>
        <taxon>Basidiomycota</taxon>
        <taxon>Agaricomycotina</taxon>
        <taxon>Agaricomycetes</taxon>
        <taxon>Agaricomycetidae</taxon>
        <taxon>Agaricales</taxon>
        <taxon>Pluteineae</taxon>
        <taxon>Pluteaceae</taxon>
        <taxon>Pluteus</taxon>
    </lineage>
</organism>
<name>A0ACD3AT23_9AGAR</name>
<reference evidence="1 2" key="1">
    <citation type="journal article" date="2019" name="Nat. Ecol. Evol.">
        <title>Megaphylogeny resolves global patterns of mushroom evolution.</title>
        <authorList>
            <person name="Varga T."/>
            <person name="Krizsan K."/>
            <person name="Foldi C."/>
            <person name="Dima B."/>
            <person name="Sanchez-Garcia M."/>
            <person name="Sanchez-Ramirez S."/>
            <person name="Szollosi G.J."/>
            <person name="Szarkandi J.G."/>
            <person name="Papp V."/>
            <person name="Albert L."/>
            <person name="Andreopoulos W."/>
            <person name="Angelini C."/>
            <person name="Antonin V."/>
            <person name="Barry K.W."/>
            <person name="Bougher N.L."/>
            <person name="Buchanan P."/>
            <person name="Buyck B."/>
            <person name="Bense V."/>
            <person name="Catcheside P."/>
            <person name="Chovatia M."/>
            <person name="Cooper J."/>
            <person name="Damon W."/>
            <person name="Desjardin D."/>
            <person name="Finy P."/>
            <person name="Geml J."/>
            <person name="Haridas S."/>
            <person name="Hughes K."/>
            <person name="Justo A."/>
            <person name="Karasinski D."/>
            <person name="Kautmanova I."/>
            <person name="Kiss B."/>
            <person name="Kocsube S."/>
            <person name="Kotiranta H."/>
            <person name="LaButti K.M."/>
            <person name="Lechner B.E."/>
            <person name="Liimatainen K."/>
            <person name="Lipzen A."/>
            <person name="Lukacs Z."/>
            <person name="Mihaltcheva S."/>
            <person name="Morgado L.N."/>
            <person name="Niskanen T."/>
            <person name="Noordeloos M.E."/>
            <person name="Ohm R.A."/>
            <person name="Ortiz-Santana B."/>
            <person name="Ovrebo C."/>
            <person name="Racz N."/>
            <person name="Riley R."/>
            <person name="Savchenko A."/>
            <person name="Shiryaev A."/>
            <person name="Soop K."/>
            <person name="Spirin V."/>
            <person name="Szebenyi C."/>
            <person name="Tomsovsky M."/>
            <person name="Tulloss R.E."/>
            <person name="Uehling J."/>
            <person name="Grigoriev I.V."/>
            <person name="Vagvolgyi C."/>
            <person name="Papp T."/>
            <person name="Martin F.M."/>
            <person name="Miettinen O."/>
            <person name="Hibbett D.S."/>
            <person name="Nagy L.G."/>
        </authorList>
    </citation>
    <scope>NUCLEOTIDE SEQUENCE [LARGE SCALE GENOMIC DNA]</scope>
    <source>
        <strain evidence="1 2">NL-1719</strain>
    </source>
</reference>
<proteinExistence type="predicted"/>
<evidence type="ECO:0000313" key="2">
    <source>
        <dbReference type="Proteomes" id="UP000308600"/>
    </source>
</evidence>